<sequence length="293" mass="33580">MQKIVPHLWYDKEASEAAEFYMSLFEGSRLIDKTILNNTPSGTAELLTIEMAGQEFMLISAGPYFKFTPAISFIISCNTLGEVDKFWNKLIDGGAALMPIDAYPFSERYGWVCDKYGLSWQVMYVDDGEVKQKITPALMFVGDQCGKAEEAINFYAETFKNSKIENIDRYGEGDEFNKPDTVMQVKFILENLAFSAMDSGYKHNFTFNEAISFVVNCDDQEEIDYFWDKLSAVPEAEQCGWLKDKYGLSWQVTSNVMSEMMQNKDPQKMTQLTEAFLKMKKFDIAELIKAYEK</sequence>
<gene>
    <name evidence="2" type="ORF">JK634_16065</name>
</gene>
<dbReference type="CDD" id="cd06588">
    <property type="entry name" value="PhnB_like"/>
    <property type="match status" value="2"/>
</dbReference>
<organism evidence="2 3">
    <name type="scientific">Clostridium paridis</name>
    <dbReference type="NCBI Taxonomy" id="2803863"/>
    <lineage>
        <taxon>Bacteria</taxon>
        <taxon>Bacillati</taxon>
        <taxon>Bacillota</taxon>
        <taxon>Clostridia</taxon>
        <taxon>Eubacteriales</taxon>
        <taxon>Clostridiaceae</taxon>
        <taxon>Clostridium</taxon>
    </lineage>
</organism>
<accession>A0A937FK13</accession>
<dbReference type="InterPro" id="IPR029068">
    <property type="entry name" value="Glyas_Bleomycin-R_OHBP_Dase"/>
</dbReference>
<reference evidence="2" key="1">
    <citation type="submission" date="2021-01" db="EMBL/GenBank/DDBJ databases">
        <title>Genome public.</title>
        <authorList>
            <person name="Liu C."/>
            <person name="Sun Q."/>
        </authorList>
    </citation>
    <scope>NUCLEOTIDE SEQUENCE</scope>
    <source>
        <strain evidence="2">YIM B02565</strain>
    </source>
</reference>
<proteinExistence type="predicted"/>
<dbReference type="PANTHER" id="PTHR33990">
    <property type="entry name" value="PROTEIN YJDN-RELATED"/>
    <property type="match status" value="1"/>
</dbReference>
<dbReference type="InterPro" id="IPR028973">
    <property type="entry name" value="PhnB-like"/>
</dbReference>
<dbReference type="EMBL" id="JAESWA010000023">
    <property type="protein sequence ID" value="MBL4933331.1"/>
    <property type="molecule type" value="Genomic_DNA"/>
</dbReference>
<evidence type="ECO:0000259" key="1">
    <source>
        <dbReference type="Pfam" id="PF06983"/>
    </source>
</evidence>
<comment type="caution">
    <text evidence="2">The sequence shown here is derived from an EMBL/GenBank/DDBJ whole genome shotgun (WGS) entry which is preliminary data.</text>
</comment>
<evidence type="ECO:0000313" key="2">
    <source>
        <dbReference type="EMBL" id="MBL4933331.1"/>
    </source>
</evidence>
<dbReference type="RefSeq" id="WP_202768747.1">
    <property type="nucleotide sequence ID" value="NZ_JAESWA010000023.1"/>
</dbReference>
<dbReference type="SUPFAM" id="SSF54593">
    <property type="entry name" value="Glyoxalase/Bleomycin resistance protein/Dihydroxybiphenyl dioxygenase"/>
    <property type="match status" value="2"/>
</dbReference>
<feature type="domain" description="PhnB-like" evidence="1">
    <location>
        <begin position="2"/>
        <end position="123"/>
    </location>
</feature>
<protein>
    <submittedName>
        <fullName evidence="2">VOC family protein</fullName>
    </submittedName>
</protein>
<dbReference type="Proteomes" id="UP000623681">
    <property type="component" value="Unassembled WGS sequence"/>
</dbReference>
<dbReference type="Pfam" id="PF06983">
    <property type="entry name" value="3-dmu-9_3-mt"/>
    <property type="match status" value="2"/>
</dbReference>
<feature type="domain" description="PhnB-like" evidence="1">
    <location>
        <begin position="132"/>
        <end position="253"/>
    </location>
</feature>
<name>A0A937FK13_9CLOT</name>
<evidence type="ECO:0000313" key="3">
    <source>
        <dbReference type="Proteomes" id="UP000623681"/>
    </source>
</evidence>
<dbReference type="Gene3D" id="3.30.720.110">
    <property type="match status" value="1"/>
</dbReference>
<dbReference type="AlphaFoldDB" id="A0A937FK13"/>
<dbReference type="Gene3D" id="3.30.720.100">
    <property type="match status" value="1"/>
</dbReference>
<keyword evidence="3" id="KW-1185">Reference proteome</keyword>
<dbReference type="Gene3D" id="3.10.180.10">
    <property type="entry name" value="2,3-Dihydroxybiphenyl 1,2-Dioxygenase, domain 1"/>
    <property type="match status" value="1"/>
</dbReference>